<comment type="similarity">
    <text evidence="2">Belongs to the pyrokinin family.</text>
</comment>
<dbReference type="InterPro" id="IPR001484">
    <property type="entry name" value="Pyrokinin_CS"/>
</dbReference>
<evidence type="ECO:0008006" key="9">
    <source>
        <dbReference type="Google" id="ProtNLM"/>
    </source>
</evidence>
<proteinExistence type="inferred from homology"/>
<dbReference type="GO" id="GO:0007218">
    <property type="term" value="P:neuropeptide signaling pathway"/>
    <property type="evidence" value="ECO:0007669"/>
    <property type="project" value="UniProtKB-KW"/>
</dbReference>
<dbReference type="GO" id="GO:0005184">
    <property type="term" value="F:neuropeptide hormone activity"/>
    <property type="evidence" value="ECO:0007669"/>
    <property type="project" value="InterPro"/>
</dbReference>
<feature type="chain" id="PRO_5002817295" description="Cardio acceleratory peptide 2b" evidence="6">
    <location>
        <begin position="27"/>
        <end position="154"/>
    </location>
</feature>
<dbReference type="Proteomes" id="UP000008792">
    <property type="component" value="Unassembled WGS sequence"/>
</dbReference>
<evidence type="ECO:0000256" key="4">
    <source>
        <dbReference type="ARBA" id="ARBA00022815"/>
    </source>
</evidence>
<dbReference type="STRING" id="7244.B4M5X8"/>
<dbReference type="OMA" id="SMLVHIV"/>
<keyword evidence="4" id="KW-0027">Amidation</keyword>
<keyword evidence="3" id="KW-0964">Secreted</keyword>
<dbReference type="EMBL" id="CH940652">
    <property type="protein sequence ID" value="EDW59054.1"/>
    <property type="molecule type" value="Genomic_DNA"/>
</dbReference>
<dbReference type="OrthoDB" id="6430009at2759"/>
<sequence>MKSFLGLLNIAYTILLLVLLTKFSAAVEHDKIRRGANMGLYTFPRVGRSDPSLVNSLHDDNDAVAYETLYGFGDASAEDFEEYQKRASLVPFPRVGRSDSELRKWAHLLALQQALDKRTGPSASSGMWFGPRLGKRSINVKDYPADTKGQKELF</sequence>
<dbReference type="PROSITE" id="PS00539">
    <property type="entry name" value="PYROKININ"/>
    <property type="match status" value="1"/>
</dbReference>
<name>B4M5X8_DROVI</name>
<dbReference type="FunCoup" id="B4M5X8">
    <property type="interactions" value="100"/>
</dbReference>
<evidence type="ECO:0000256" key="5">
    <source>
        <dbReference type="ARBA" id="ARBA00023320"/>
    </source>
</evidence>
<evidence type="ECO:0000256" key="1">
    <source>
        <dbReference type="ARBA" id="ARBA00004613"/>
    </source>
</evidence>
<organism evidence="7 8">
    <name type="scientific">Drosophila virilis</name>
    <name type="common">Fruit fly</name>
    <dbReference type="NCBI Taxonomy" id="7244"/>
    <lineage>
        <taxon>Eukaryota</taxon>
        <taxon>Metazoa</taxon>
        <taxon>Ecdysozoa</taxon>
        <taxon>Arthropoda</taxon>
        <taxon>Hexapoda</taxon>
        <taxon>Insecta</taxon>
        <taxon>Pterygota</taxon>
        <taxon>Neoptera</taxon>
        <taxon>Endopterygota</taxon>
        <taxon>Diptera</taxon>
        <taxon>Brachycera</taxon>
        <taxon>Muscomorpha</taxon>
        <taxon>Ephydroidea</taxon>
        <taxon>Drosophilidae</taxon>
        <taxon>Drosophila</taxon>
    </lineage>
</organism>
<dbReference type="eggNOG" id="ENOG502TAG0">
    <property type="taxonomic scope" value="Eukaryota"/>
</dbReference>
<evidence type="ECO:0000313" key="7">
    <source>
        <dbReference type="EMBL" id="EDW59054.1"/>
    </source>
</evidence>
<protein>
    <recommendedName>
        <fullName evidence="9">Cardio acceleratory peptide 2b</fullName>
    </recommendedName>
</protein>
<dbReference type="GO" id="GO:0005576">
    <property type="term" value="C:extracellular region"/>
    <property type="evidence" value="ECO:0007669"/>
    <property type="project" value="UniProtKB-SubCell"/>
</dbReference>
<evidence type="ECO:0000256" key="2">
    <source>
        <dbReference type="ARBA" id="ARBA00007714"/>
    </source>
</evidence>
<feature type="signal peptide" evidence="6">
    <location>
        <begin position="1"/>
        <end position="26"/>
    </location>
</feature>
<dbReference type="KEGG" id="dvi:6633025"/>
<dbReference type="InParanoid" id="B4M5X8"/>
<keyword evidence="6" id="KW-0732">Signal</keyword>
<evidence type="ECO:0000313" key="8">
    <source>
        <dbReference type="Proteomes" id="UP000008792"/>
    </source>
</evidence>
<comment type="subcellular location">
    <subcellularLocation>
        <location evidence="1">Secreted</location>
    </subcellularLocation>
</comment>
<keyword evidence="5" id="KW-0527">Neuropeptide</keyword>
<keyword evidence="8" id="KW-1185">Reference proteome</keyword>
<dbReference type="HOGENOM" id="CLU_1697372_0_0_1"/>
<evidence type="ECO:0000256" key="3">
    <source>
        <dbReference type="ARBA" id="ARBA00022525"/>
    </source>
</evidence>
<reference evidence="7 8" key="1">
    <citation type="journal article" date="2007" name="Nature">
        <title>Evolution of genes and genomes on the Drosophila phylogeny.</title>
        <authorList>
            <consortium name="Drosophila 12 Genomes Consortium"/>
            <person name="Clark A.G."/>
            <person name="Eisen M.B."/>
            <person name="Smith D.R."/>
            <person name="Bergman C.M."/>
            <person name="Oliver B."/>
            <person name="Markow T.A."/>
            <person name="Kaufman T.C."/>
            <person name="Kellis M."/>
            <person name="Gelbart W."/>
            <person name="Iyer V.N."/>
            <person name="Pollard D.A."/>
            <person name="Sackton T.B."/>
            <person name="Larracuente A.M."/>
            <person name="Singh N.D."/>
            <person name="Abad J.P."/>
            <person name="Abt D.N."/>
            <person name="Adryan B."/>
            <person name="Aguade M."/>
            <person name="Akashi H."/>
            <person name="Anderson W.W."/>
            <person name="Aquadro C.F."/>
            <person name="Ardell D.H."/>
            <person name="Arguello R."/>
            <person name="Artieri C.G."/>
            <person name="Barbash D.A."/>
            <person name="Barker D."/>
            <person name="Barsanti P."/>
            <person name="Batterham P."/>
            <person name="Batzoglou S."/>
            <person name="Begun D."/>
            <person name="Bhutkar A."/>
            <person name="Blanco E."/>
            <person name="Bosak S.A."/>
            <person name="Bradley R.K."/>
            <person name="Brand A.D."/>
            <person name="Brent M.R."/>
            <person name="Brooks A.N."/>
            <person name="Brown R.H."/>
            <person name="Butlin R.K."/>
            <person name="Caggese C."/>
            <person name="Calvi B.R."/>
            <person name="Bernardo de Carvalho A."/>
            <person name="Caspi A."/>
            <person name="Castrezana S."/>
            <person name="Celniker S.E."/>
            <person name="Chang J.L."/>
            <person name="Chapple C."/>
            <person name="Chatterji S."/>
            <person name="Chinwalla A."/>
            <person name="Civetta A."/>
            <person name="Clifton S.W."/>
            <person name="Comeron J.M."/>
            <person name="Costello J.C."/>
            <person name="Coyne J.A."/>
            <person name="Daub J."/>
            <person name="David R.G."/>
            <person name="Delcher A.L."/>
            <person name="Delehaunty K."/>
            <person name="Do C.B."/>
            <person name="Ebling H."/>
            <person name="Edwards K."/>
            <person name="Eickbush T."/>
            <person name="Evans J.D."/>
            <person name="Filipski A."/>
            <person name="Findeiss S."/>
            <person name="Freyhult E."/>
            <person name="Fulton L."/>
            <person name="Fulton R."/>
            <person name="Garcia A.C."/>
            <person name="Gardiner A."/>
            <person name="Garfield D.A."/>
            <person name="Garvin B.E."/>
            <person name="Gibson G."/>
            <person name="Gilbert D."/>
            <person name="Gnerre S."/>
            <person name="Godfrey J."/>
            <person name="Good R."/>
            <person name="Gotea V."/>
            <person name="Gravely B."/>
            <person name="Greenberg A.J."/>
            <person name="Griffiths-Jones S."/>
            <person name="Gross S."/>
            <person name="Guigo R."/>
            <person name="Gustafson E.A."/>
            <person name="Haerty W."/>
            <person name="Hahn M.W."/>
            <person name="Halligan D.L."/>
            <person name="Halpern A.L."/>
            <person name="Halter G.M."/>
            <person name="Han M.V."/>
            <person name="Heger A."/>
            <person name="Hillier L."/>
            <person name="Hinrichs A.S."/>
            <person name="Holmes I."/>
            <person name="Hoskins R.A."/>
            <person name="Hubisz M.J."/>
            <person name="Hultmark D."/>
            <person name="Huntley M.A."/>
            <person name="Jaffe D.B."/>
            <person name="Jagadeeshan S."/>
            <person name="Jeck W.R."/>
            <person name="Johnson J."/>
            <person name="Jones C.D."/>
            <person name="Jordan W.C."/>
            <person name="Karpen G.H."/>
            <person name="Kataoka E."/>
            <person name="Keightley P.D."/>
            <person name="Kheradpour P."/>
            <person name="Kirkness E.F."/>
            <person name="Koerich L.B."/>
            <person name="Kristiansen K."/>
            <person name="Kudrna D."/>
            <person name="Kulathinal R.J."/>
            <person name="Kumar S."/>
            <person name="Kwok R."/>
            <person name="Lander E."/>
            <person name="Langley C.H."/>
            <person name="Lapoint R."/>
            <person name="Lazzaro B.P."/>
            <person name="Lee S.J."/>
            <person name="Levesque L."/>
            <person name="Li R."/>
            <person name="Lin C.F."/>
            <person name="Lin M.F."/>
            <person name="Lindblad-Toh K."/>
            <person name="Llopart A."/>
            <person name="Long M."/>
            <person name="Low L."/>
            <person name="Lozovsky E."/>
            <person name="Lu J."/>
            <person name="Luo M."/>
            <person name="Machado C.A."/>
            <person name="Makalowski W."/>
            <person name="Marzo M."/>
            <person name="Matsuda M."/>
            <person name="Matzkin L."/>
            <person name="McAllister B."/>
            <person name="McBride C.S."/>
            <person name="McKernan B."/>
            <person name="McKernan K."/>
            <person name="Mendez-Lago M."/>
            <person name="Minx P."/>
            <person name="Mollenhauer M.U."/>
            <person name="Montooth K."/>
            <person name="Mount S.M."/>
            <person name="Mu X."/>
            <person name="Myers E."/>
            <person name="Negre B."/>
            <person name="Newfeld S."/>
            <person name="Nielsen R."/>
            <person name="Noor M.A."/>
            <person name="O'Grady P."/>
            <person name="Pachter L."/>
            <person name="Papaceit M."/>
            <person name="Parisi M.J."/>
            <person name="Parisi M."/>
            <person name="Parts L."/>
            <person name="Pedersen J.S."/>
            <person name="Pesole G."/>
            <person name="Phillippy A.M."/>
            <person name="Ponting C.P."/>
            <person name="Pop M."/>
            <person name="Porcelli D."/>
            <person name="Powell J.R."/>
            <person name="Prohaska S."/>
            <person name="Pruitt K."/>
            <person name="Puig M."/>
            <person name="Quesneville H."/>
            <person name="Ram K.R."/>
            <person name="Rand D."/>
            <person name="Rasmussen M.D."/>
            <person name="Reed L.K."/>
            <person name="Reenan R."/>
            <person name="Reily A."/>
            <person name="Remington K.A."/>
            <person name="Rieger T.T."/>
            <person name="Ritchie M.G."/>
            <person name="Robin C."/>
            <person name="Rogers Y.H."/>
            <person name="Rohde C."/>
            <person name="Rozas J."/>
            <person name="Rubenfield M.J."/>
            <person name="Ruiz A."/>
            <person name="Russo S."/>
            <person name="Salzberg S.L."/>
            <person name="Sanchez-Gracia A."/>
            <person name="Saranga D.J."/>
            <person name="Sato H."/>
            <person name="Schaeffer S.W."/>
            <person name="Schatz M.C."/>
            <person name="Schlenke T."/>
            <person name="Schwartz R."/>
            <person name="Segarra C."/>
            <person name="Singh R.S."/>
            <person name="Sirot L."/>
            <person name="Sirota M."/>
            <person name="Sisneros N.B."/>
            <person name="Smith C.D."/>
            <person name="Smith T.F."/>
            <person name="Spieth J."/>
            <person name="Stage D.E."/>
            <person name="Stark A."/>
            <person name="Stephan W."/>
            <person name="Strausberg R.L."/>
            <person name="Strempel S."/>
            <person name="Sturgill D."/>
            <person name="Sutton G."/>
            <person name="Sutton G.G."/>
            <person name="Tao W."/>
            <person name="Teichmann S."/>
            <person name="Tobari Y.N."/>
            <person name="Tomimura Y."/>
            <person name="Tsolas J.M."/>
            <person name="Valente V.L."/>
            <person name="Venter E."/>
            <person name="Venter J.C."/>
            <person name="Vicario S."/>
            <person name="Vieira F.G."/>
            <person name="Vilella A.J."/>
            <person name="Villasante A."/>
            <person name="Walenz B."/>
            <person name="Wang J."/>
            <person name="Wasserman M."/>
            <person name="Watts T."/>
            <person name="Wilson D."/>
            <person name="Wilson R.K."/>
            <person name="Wing R.A."/>
            <person name="Wolfner M.F."/>
            <person name="Wong A."/>
            <person name="Wong G.K."/>
            <person name="Wu C.I."/>
            <person name="Wu G."/>
            <person name="Yamamoto D."/>
            <person name="Yang H.P."/>
            <person name="Yang S.P."/>
            <person name="Yorke J.A."/>
            <person name="Yoshida K."/>
            <person name="Zdobnov E."/>
            <person name="Zhang P."/>
            <person name="Zhang Y."/>
            <person name="Zimin A.V."/>
            <person name="Baldwin J."/>
            <person name="Abdouelleil A."/>
            <person name="Abdulkadir J."/>
            <person name="Abebe A."/>
            <person name="Abera B."/>
            <person name="Abreu J."/>
            <person name="Acer S.C."/>
            <person name="Aftuck L."/>
            <person name="Alexander A."/>
            <person name="An P."/>
            <person name="Anderson E."/>
            <person name="Anderson S."/>
            <person name="Arachi H."/>
            <person name="Azer M."/>
            <person name="Bachantsang P."/>
            <person name="Barry A."/>
            <person name="Bayul T."/>
            <person name="Berlin A."/>
            <person name="Bessette D."/>
            <person name="Bloom T."/>
            <person name="Blye J."/>
            <person name="Boguslavskiy L."/>
            <person name="Bonnet C."/>
            <person name="Boukhgalter B."/>
            <person name="Bourzgui I."/>
            <person name="Brown A."/>
            <person name="Cahill P."/>
            <person name="Channer S."/>
            <person name="Cheshatsang Y."/>
            <person name="Chuda L."/>
            <person name="Citroen M."/>
            <person name="Collymore A."/>
            <person name="Cooke P."/>
            <person name="Costello M."/>
            <person name="D'Aco K."/>
            <person name="Daza R."/>
            <person name="De Haan G."/>
            <person name="DeGray S."/>
            <person name="DeMaso C."/>
            <person name="Dhargay N."/>
            <person name="Dooley K."/>
            <person name="Dooley E."/>
            <person name="Doricent M."/>
            <person name="Dorje P."/>
            <person name="Dorjee K."/>
            <person name="Dupes A."/>
            <person name="Elong R."/>
            <person name="Falk J."/>
            <person name="Farina A."/>
            <person name="Faro S."/>
            <person name="Ferguson D."/>
            <person name="Fisher S."/>
            <person name="Foley C.D."/>
            <person name="Franke A."/>
            <person name="Friedrich D."/>
            <person name="Gadbois L."/>
            <person name="Gearin G."/>
            <person name="Gearin C.R."/>
            <person name="Giannoukos G."/>
            <person name="Goode T."/>
            <person name="Graham J."/>
            <person name="Grandbois E."/>
            <person name="Grewal S."/>
            <person name="Gyaltsen K."/>
            <person name="Hafez N."/>
            <person name="Hagos B."/>
            <person name="Hall J."/>
            <person name="Henson C."/>
            <person name="Hollinger A."/>
            <person name="Honan T."/>
            <person name="Huard M.D."/>
            <person name="Hughes L."/>
            <person name="Hurhula B."/>
            <person name="Husby M.E."/>
            <person name="Kamat A."/>
            <person name="Kanga B."/>
            <person name="Kashin S."/>
            <person name="Khazanovich D."/>
            <person name="Kisner P."/>
            <person name="Lance K."/>
            <person name="Lara M."/>
            <person name="Lee W."/>
            <person name="Lennon N."/>
            <person name="Letendre F."/>
            <person name="LeVine R."/>
            <person name="Lipovsky A."/>
            <person name="Liu X."/>
            <person name="Liu J."/>
            <person name="Liu S."/>
            <person name="Lokyitsang T."/>
            <person name="Lokyitsang Y."/>
            <person name="Lubonja R."/>
            <person name="Lui A."/>
            <person name="MacDonald P."/>
            <person name="Magnisalis V."/>
            <person name="Maru K."/>
            <person name="Matthews C."/>
            <person name="McCusker W."/>
            <person name="McDonough S."/>
            <person name="Mehta T."/>
            <person name="Meldrim J."/>
            <person name="Meneus L."/>
            <person name="Mihai O."/>
            <person name="Mihalev A."/>
            <person name="Mihova T."/>
            <person name="Mittelman R."/>
            <person name="Mlenga V."/>
            <person name="Montmayeur A."/>
            <person name="Mulrain L."/>
            <person name="Navidi A."/>
            <person name="Naylor J."/>
            <person name="Negash T."/>
            <person name="Nguyen T."/>
            <person name="Nguyen N."/>
            <person name="Nicol R."/>
            <person name="Norbu C."/>
            <person name="Norbu N."/>
            <person name="Novod N."/>
            <person name="O'Neill B."/>
            <person name="Osman S."/>
            <person name="Markiewicz E."/>
            <person name="Oyono O.L."/>
            <person name="Patti C."/>
            <person name="Phunkhang P."/>
            <person name="Pierre F."/>
            <person name="Priest M."/>
            <person name="Raghuraman S."/>
            <person name="Rege F."/>
            <person name="Reyes R."/>
            <person name="Rise C."/>
            <person name="Rogov P."/>
            <person name="Ross K."/>
            <person name="Ryan E."/>
            <person name="Settipalli S."/>
            <person name="Shea T."/>
            <person name="Sherpa N."/>
            <person name="Shi L."/>
            <person name="Shih D."/>
            <person name="Sparrow T."/>
            <person name="Spaulding J."/>
            <person name="Stalker J."/>
            <person name="Stange-Thomann N."/>
            <person name="Stavropoulos S."/>
            <person name="Stone C."/>
            <person name="Strader C."/>
            <person name="Tesfaye S."/>
            <person name="Thomson T."/>
            <person name="Thoulutsang Y."/>
            <person name="Thoulutsang D."/>
            <person name="Topham K."/>
            <person name="Topping I."/>
            <person name="Tsamla T."/>
            <person name="Vassiliev H."/>
            <person name="Vo A."/>
            <person name="Wangchuk T."/>
            <person name="Wangdi T."/>
            <person name="Weiand M."/>
            <person name="Wilkinson J."/>
            <person name="Wilson A."/>
            <person name="Yadav S."/>
            <person name="Young G."/>
            <person name="Yu Q."/>
            <person name="Zembek L."/>
            <person name="Zhong D."/>
            <person name="Zimmer A."/>
            <person name="Zwirko Z."/>
            <person name="Jaffe D.B."/>
            <person name="Alvarez P."/>
            <person name="Brockman W."/>
            <person name="Butler J."/>
            <person name="Chin C."/>
            <person name="Gnerre S."/>
            <person name="Grabherr M."/>
            <person name="Kleber M."/>
            <person name="Mauceli E."/>
            <person name="MacCallum I."/>
        </authorList>
    </citation>
    <scope>NUCLEOTIDE SEQUENCE [LARGE SCALE GENOMIC DNA]</scope>
    <source>
        <strain evidence="8">Tucson 15010-1051.87</strain>
    </source>
</reference>
<dbReference type="PhylomeDB" id="B4M5X8"/>
<gene>
    <name evidence="7" type="primary">Dvir\GJ10666</name>
    <name evidence="7" type="ORF">Dvir_GJ10666</name>
</gene>
<dbReference type="AlphaFoldDB" id="B4M5X8"/>
<accession>B4M5X8</accession>
<evidence type="ECO:0000256" key="6">
    <source>
        <dbReference type="SAM" id="SignalP"/>
    </source>
</evidence>